<reference evidence="4" key="1">
    <citation type="journal article" date="2018" name="Genome Announc.">
        <title>Complete genome sequence of a Dickeya fangzhongdai type strain causing bleeding canker of pear tree trunks.</title>
        <authorList>
            <person name="Zhao Y."/>
            <person name="Tian Y."/>
            <person name="Li X."/>
            <person name="Hu B."/>
        </authorList>
    </citation>
    <scope>NUCLEOTIDE SEQUENCE [LARGE SCALE GENOMIC DNA]</scope>
    <source>
        <strain evidence="4">DSM 101947</strain>
    </source>
</reference>
<keyword evidence="2" id="KW-0862">Zinc</keyword>
<proteinExistence type="inferred from homology"/>
<comment type="cofactor">
    <cofactor evidence="2">
        <name>Cu cation</name>
        <dbReference type="ChEBI" id="CHEBI:23378"/>
    </cofactor>
    <text evidence="2">Binds 1 copper ion per subunit.</text>
</comment>
<comment type="similarity">
    <text evidence="1 2">Belongs to the Cu-Zn superoxide dismutase family.</text>
</comment>
<comment type="function">
    <text evidence="2">Destroys radicals which are normally produced within the cells and which are toxic to biological systems.</text>
</comment>
<dbReference type="Pfam" id="PF00080">
    <property type="entry name" value="Sod_Cu"/>
    <property type="match status" value="1"/>
</dbReference>
<gene>
    <name evidence="3" type="ORF">CVE23_11460</name>
</gene>
<comment type="cofactor">
    <cofactor evidence="2">
        <name>Zn(2+)</name>
        <dbReference type="ChEBI" id="CHEBI:29105"/>
    </cofactor>
    <text evidence="2">Binds 1 zinc ion per subunit.</text>
</comment>
<evidence type="ECO:0000256" key="2">
    <source>
        <dbReference type="RuleBase" id="RU000393"/>
    </source>
</evidence>
<comment type="catalytic activity">
    <reaction evidence="2">
        <text>2 superoxide + 2 H(+) = H2O2 + O2</text>
        <dbReference type="Rhea" id="RHEA:20696"/>
        <dbReference type="ChEBI" id="CHEBI:15378"/>
        <dbReference type="ChEBI" id="CHEBI:15379"/>
        <dbReference type="ChEBI" id="CHEBI:16240"/>
        <dbReference type="ChEBI" id="CHEBI:18421"/>
        <dbReference type="EC" id="1.15.1.1"/>
    </reaction>
</comment>
<dbReference type="OrthoDB" id="5431326at2"/>
<dbReference type="GO" id="GO:0004784">
    <property type="term" value="F:superoxide dismutase activity"/>
    <property type="evidence" value="ECO:0007669"/>
    <property type="project" value="UniProtKB-EC"/>
</dbReference>
<dbReference type="InterPro" id="IPR001424">
    <property type="entry name" value="SOD_Cu_Zn_dom"/>
</dbReference>
<keyword evidence="4" id="KW-1185">Reference proteome</keyword>
<dbReference type="NCBIfam" id="NF007628">
    <property type="entry name" value="PRK10290.1"/>
    <property type="match status" value="1"/>
</dbReference>
<sequence>MKLKALILSSLFVSAIAGAASTTVTLKEALPTGDGNTLGDITITETEYGLLFSPNLKGLPPGIHGFHVHANASCAPGEQNGNKVPALAAGGHLDPQKTGRHLGPYNDKGHLGDLPGLVVNADGTASYELLAPRLKSLSEVKEHALMIHTGGDNYADTPKELGGGGMRIACGVIH</sequence>
<dbReference type="Proteomes" id="UP000231901">
    <property type="component" value="Chromosome"/>
</dbReference>
<organism evidence="3 4">
    <name type="scientific">Dickeya fangzhongdai</name>
    <dbReference type="NCBI Taxonomy" id="1778540"/>
    <lineage>
        <taxon>Bacteria</taxon>
        <taxon>Pseudomonadati</taxon>
        <taxon>Pseudomonadota</taxon>
        <taxon>Gammaproteobacteria</taxon>
        <taxon>Enterobacterales</taxon>
        <taxon>Pectobacteriaceae</taxon>
        <taxon>Dickeya</taxon>
    </lineage>
</organism>
<keyword evidence="2" id="KW-0560">Oxidoreductase</keyword>
<dbReference type="KEGG" id="dfn:CVE23_11460"/>
<dbReference type="PANTHER" id="PTHR10003">
    <property type="entry name" value="SUPEROXIDE DISMUTASE CU-ZN -RELATED"/>
    <property type="match status" value="1"/>
</dbReference>
<dbReference type="EC" id="1.15.1.1" evidence="2"/>
<evidence type="ECO:0000313" key="3">
    <source>
        <dbReference type="EMBL" id="ATZ94540.1"/>
    </source>
</evidence>
<dbReference type="GO" id="GO:0005507">
    <property type="term" value="F:copper ion binding"/>
    <property type="evidence" value="ECO:0007669"/>
    <property type="project" value="InterPro"/>
</dbReference>
<dbReference type="PROSITE" id="PS00332">
    <property type="entry name" value="SOD_CU_ZN_2"/>
    <property type="match status" value="1"/>
</dbReference>
<name>A0A2K8QP84_9GAMM</name>
<evidence type="ECO:0000313" key="4">
    <source>
        <dbReference type="Proteomes" id="UP000231901"/>
    </source>
</evidence>
<dbReference type="InterPro" id="IPR036423">
    <property type="entry name" value="SOD-like_Cu/Zn_dom_sf"/>
</dbReference>
<dbReference type="CDD" id="cd00305">
    <property type="entry name" value="Cu-Zn_Superoxide_Dismutase"/>
    <property type="match status" value="1"/>
</dbReference>
<dbReference type="InterPro" id="IPR024134">
    <property type="entry name" value="SOD_Cu/Zn_/chaperone"/>
</dbReference>
<keyword evidence="2" id="KW-0186">Copper</keyword>
<accession>A0A2K8QP84</accession>
<dbReference type="EMBL" id="CP025003">
    <property type="protein sequence ID" value="ATZ94540.1"/>
    <property type="molecule type" value="Genomic_DNA"/>
</dbReference>
<dbReference type="Gene3D" id="2.60.40.200">
    <property type="entry name" value="Superoxide dismutase, copper/zinc binding domain"/>
    <property type="match status" value="1"/>
</dbReference>
<dbReference type="AlphaFoldDB" id="A0A2K8QP84"/>
<dbReference type="InterPro" id="IPR018152">
    <property type="entry name" value="SOD_Cu/Zn_BS"/>
</dbReference>
<protein>
    <recommendedName>
        <fullName evidence="2">Superoxide dismutase [Cu-Zn]</fullName>
        <ecNumber evidence="2">1.15.1.1</ecNumber>
    </recommendedName>
</protein>
<dbReference type="GeneID" id="66564949"/>
<keyword evidence="2" id="KW-0479">Metal-binding</keyword>
<dbReference type="SUPFAM" id="SSF49329">
    <property type="entry name" value="Cu,Zn superoxide dismutase-like"/>
    <property type="match status" value="1"/>
</dbReference>
<dbReference type="RefSeq" id="WP_049855429.1">
    <property type="nucleotide sequence ID" value="NZ_BMJF01000001.1"/>
</dbReference>
<evidence type="ECO:0000256" key="1">
    <source>
        <dbReference type="ARBA" id="ARBA00010457"/>
    </source>
</evidence>